<name>A0A1Y6LF72_ZYMTR</name>
<organism evidence="2 3">
    <name type="scientific">Zymoseptoria tritici ST99CH_1A5</name>
    <dbReference type="NCBI Taxonomy" id="1276529"/>
    <lineage>
        <taxon>Eukaryota</taxon>
        <taxon>Fungi</taxon>
        <taxon>Dikarya</taxon>
        <taxon>Ascomycota</taxon>
        <taxon>Pezizomycotina</taxon>
        <taxon>Dothideomycetes</taxon>
        <taxon>Dothideomycetidae</taxon>
        <taxon>Mycosphaerellales</taxon>
        <taxon>Mycosphaerellaceae</taxon>
        <taxon>Zymoseptoria</taxon>
    </lineage>
</organism>
<protein>
    <submittedName>
        <fullName evidence="2">Uncharacterized protein</fullName>
    </submittedName>
</protein>
<dbReference type="Proteomes" id="UP000215453">
    <property type="component" value="Chromosome 3"/>
</dbReference>
<feature type="chain" id="PRO_5012825556" evidence="1">
    <location>
        <begin position="17"/>
        <end position="116"/>
    </location>
</feature>
<dbReference type="InterPro" id="IPR029058">
    <property type="entry name" value="AB_hydrolase_fold"/>
</dbReference>
<keyword evidence="1" id="KW-0732">Signal</keyword>
<proteinExistence type="predicted"/>
<dbReference type="Gene3D" id="3.40.50.1820">
    <property type="entry name" value="alpha/beta hydrolase"/>
    <property type="match status" value="1"/>
</dbReference>
<feature type="signal peptide" evidence="1">
    <location>
        <begin position="1"/>
        <end position="16"/>
    </location>
</feature>
<evidence type="ECO:0000313" key="3">
    <source>
        <dbReference type="Proteomes" id="UP000215453"/>
    </source>
</evidence>
<evidence type="ECO:0000313" key="2">
    <source>
        <dbReference type="EMBL" id="SMY22289.1"/>
    </source>
</evidence>
<accession>A0A1Y6LF72</accession>
<evidence type="ECO:0000256" key="1">
    <source>
        <dbReference type="SAM" id="SignalP"/>
    </source>
</evidence>
<dbReference type="AlphaFoldDB" id="A0A1Y6LF72"/>
<dbReference type="EMBL" id="LT882678">
    <property type="protein sequence ID" value="SMY22289.1"/>
    <property type="molecule type" value="Genomic_DNA"/>
</dbReference>
<gene>
    <name evidence="2" type="ORF">ZT1A5_G3728</name>
</gene>
<sequence>MWAILALAMLATKAFAFGRRSIPPQKVDGPWQVEHGEFAQLIDHNNPSLGTFQQSYWYNYHFYQGPGSPIVLFSPSHWNGTDGIGFIFNVTTMGRMAQELGGAAINIEHRVSAAKT</sequence>
<reference evidence="2 3" key="1">
    <citation type="submission" date="2016-10" db="EMBL/GenBank/DDBJ databases">
        <authorList>
            <person name="Varghese N."/>
        </authorList>
    </citation>
    <scope>NUCLEOTIDE SEQUENCE [LARGE SCALE GENOMIC DNA]</scope>
</reference>